<sequence>MTDPLDFSGRIVAVTGAAMGFGRAIARSFAARGARVWACDIDATGLAETAAGSSIATLAFDLTDRAAAAAWVRGIEAQVGGPIGVLVNNAGGMRGQHGRPIEEVTDEDWDAIFALNVDASFAVTRAAAPGMKRAGAGRIINISSGAAFRPSRTRIQAYASSKHAVLGLTRQLAMEFGPFGITVNSVAPGLVLTDADKTGGWEALSDERRAATLSGIALGRLGAAQDIADATLFFASDLAAFVSGQMLPVNGGSF</sequence>
<dbReference type="GO" id="GO:0016491">
    <property type="term" value="F:oxidoreductase activity"/>
    <property type="evidence" value="ECO:0007669"/>
    <property type="project" value="UniProtKB-KW"/>
</dbReference>
<dbReference type="OrthoDB" id="9780084at2"/>
<keyword evidence="4" id="KW-1185">Reference proteome</keyword>
<dbReference type="Pfam" id="PF13561">
    <property type="entry name" value="adh_short_C2"/>
    <property type="match status" value="1"/>
</dbReference>
<evidence type="ECO:0000313" key="3">
    <source>
        <dbReference type="EMBL" id="PZW50935.1"/>
    </source>
</evidence>
<keyword evidence="2" id="KW-0560">Oxidoreductase</keyword>
<dbReference type="RefSeq" id="WP_111396220.1">
    <property type="nucleotide sequence ID" value="NZ_QKYU01000001.1"/>
</dbReference>
<evidence type="ECO:0000256" key="1">
    <source>
        <dbReference type="ARBA" id="ARBA00006484"/>
    </source>
</evidence>
<dbReference type="AlphaFoldDB" id="A0A2W7IXL9"/>
<organism evidence="3 4">
    <name type="scientific">Humitalea rosea</name>
    <dbReference type="NCBI Taxonomy" id="990373"/>
    <lineage>
        <taxon>Bacteria</taxon>
        <taxon>Pseudomonadati</taxon>
        <taxon>Pseudomonadota</taxon>
        <taxon>Alphaproteobacteria</taxon>
        <taxon>Acetobacterales</taxon>
        <taxon>Roseomonadaceae</taxon>
        <taxon>Humitalea</taxon>
    </lineage>
</organism>
<comment type="similarity">
    <text evidence="1">Belongs to the short-chain dehydrogenases/reductases (SDR) family.</text>
</comment>
<dbReference type="InterPro" id="IPR002347">
    <property type="entry name" value="SDR_fam"/>
</dbReference>
<dbReference type="PANTHER" id="PTHR43639">
    <property type="entry name" value="OXIDOREDUCTASE, SHORT-CHAIN DEHYDROGENASE/REDUCTASE FAMILY (AFU_ORTHOLOGUE AFUA_5G02870)"/>
    <property type="match status" value="1"/>
</dbReference>
<dbReference type="Proteomes" id="UP000249688">
    <property type="component" value="Unassembled WGS sequence"/>
</dbReference>
<evidence type="ECO:0000256" key="2">
    <source>
        <dbReference type="ARBA" id="ARBA00023002"/>
    </source>
</evidence>
<dbReference type="PANTHER" id="PTHR43639:SF1">
    <property type="entry name" value="SHORT-CHAIN DEHYDROGENASE_REDUCTASE FAMILY PROTEIN"/>
    <property type="match status" value="1"/>
</dbReference>
<dbReference type="PRINTS" id="PR00081">
    <property type="entry name" value="GDHRDH"/>
</dbReference>
<dbReference type="InterPro" id="IPR036291">
    <property type="entry name" value="NAD(P)-bd_dom_sf"/>
</dbReference>
<dbReference type="EMBL" id="QKYU01000001">
    <property type="protein sequence ID" value="PZW50935.1"/>
    <property type="molecule type" value="Genomic_DNA"/>
</dbReference>
<dbReference type="CDD" id="cd05233">
    <property type="entry name" value="SDR_c"/>
    <property type="match status" value="1"/>
</dbReference>
<evidence type="ECO:0000313" key="4">
    <source>
        <dbReference type="Proteomes" id="UP000249688"/>
    </source>
</evidence>
<name>A0A2W7IXL9_9PROT</name>
<proteinExistence type="inferred from homology"/>
<comment type="caution">
    <text evidence="3">The sequence shown here is derived from an EMBL/GenBank/DDBJ whole genome shotgun (WGS) entry which is preliminary data.</text>
</comment>
<reference evidence="3 4" key="1">
    <citation type="submission" date="2018-06" db="EMBL/GenBank/DDBJ databases">
        <title>Genomic Encyclopedia of Archaeal and Bacterial Type Strains, Phase II (KMG-II): from individual species to whole genera.</title>
        <authorList>
            <person name="Goeker M."/>
        </authorList>
    </citation>
    <scope>NUCLEOTIDE SEQUENCE [LARGE SCALE GENOMIC DNA]</scope>
    <source>
        <strain evidence="3 4">DSM 24525</strain>
    </source>
</reference>
<accession>A0A2W7IXL9</accession>
<protein>
    <submittedName>
        <fullName evidence="3">3-oxoacyl-[acyl-carrier protein] reductase</fullName>
    </submittedName>
</protein>
<dbReference type="Gene3D" id="3.40.50.720">
    <property type="entry name" value="NAD(P)-binding Rossmann-like Domain"/>
    <property type="match status" value="1"/>
</dbReference>
<dbReference type="PRINTS" id="PR00080">
    <property type="entry name" value="SDRFAMILY"/>
</dbReference>
<gene>
    <name evidence="3" type="ORF">C8P66_101150</name>
</gene>
<dbReference type="SUPFAM" id="SSF51735">
    <property type="entry name" value="NAD(P)-binding Rossmann-fold domains"/>
    <property type="match status" value="1"/>
</dbReference>
<dbReference type="FunFam" id="3.40.50.720:FF:000084">
    <property type="entry name" value="Short-chain dehydrogenase reductase"/>
    <property type="match status" value="1"/>
</dbReference>